<dbReference type="SUPFAM" id="SSF51045">
    <property type="entry name" value="WW domain"/>
    <property type="match status" value="1"/>
</dbReference>
<dbReference type="PROSITE" id="PS50020">
    <property type="entry name" value="WW_DOMAIN_2"/>
    <property type="match status" value="1"/>
</dbReference>
<dbReference type="Gene3D" id="2.20.70.10">
    <property type="match status" value="1"/>
</dbReference>
<name>A0A9P1A1M7_CUSEU</name>
<reference evidence="5" key="1">
    <citation type="submission" date="2022-07" db="EMBL/GenBank/DDBJ databases">
        <authorList>
            <person name="Macas J."/>
            <person name="Novak P."/>
            <person name="Neumann P."/>
        </authorList>
    </citation>
    <scope>NUCLEOTIDE SEQUENCE</scope>
</reference>
<keyword evidence="6" id="KW-1185">Reference proteome</keyword>
<feature type="compositionally biased region" description="Polar residues" evidence="3">
    <location>
        <begin position="134"/>
        <end position="158"/>
    </location>
</feature>
<dbReference type="Proteomes" id="UP001152484">
    <property type="component" value="Unassembled WGS sequence"/>
</dbReference>
<feature type="region of interest" description="Disordered" evidence="3">
    <location>
        <begin position="134"/>
        <end position="168"/>
    </location>
</feature>
<feature type="compositionally biased region" description="Low complexity" evidence="3">
    <location>
        <begin position="99"/>
        <end position="108"/>
    </location>
</feature>
<evidence type="ECO:0000256" key="3">
    <source>
        <dbReference type="SAM" id="MobiDB-lite"/>
    </source>
</evidence>
<evidence type="ECO:0000256" key="2">
    <source>
        <dbReference type="ARBA" id="ARBA00022490"/>
    </source>
</evidence>
<gene>
    <name evidence="5" type="ORF">CEURO_LOCUS21918</name>
</gene>
<proteinExistence type="predicted"/>
<feature type="domain" description="WW" evidence="4">
    <location>
        <begin position="63"/>
        <end position="97"/>
    </location>
</feature>
<evidence type="ECO:0000313" key="5">
    <source>
        <dbReference type="EMBL" id="CAH9118455.1"/>
    </source>
</evidence>
<keyword evidence="2" id="KW-0963">Cytoplasm</keyword>
<sequence length="235" mass="26383">MVSFHSSLSPHQLLGRRSKNLQNPDFFEMSLPKKRKRLAEEVSERSQTRIINSLLGIELPLLAPLPLEWQRCLDIKSGQVYFYNTRTKEKTTTDPRISSPPEESPAPASLDLELNLLCGGGSSEEQHHVGDNFTETKVTPKNPTCNNKFTNDRLTSSDEGAGSKKRSEGFLSLSRSPSWLMFDDGDQEEMVTAVCDKCHMLVMVCKATPTCPNCKFVNHPASSHHRWPIKSVLLN</sequence>
<dbReference type="InterPro" id="IPR036020">
    <property type="entry name" value="WW_dom_sf"/>
</dbReference>
<dbReference type="InterPro" id="IPR001202">
    <property type="entry name" value="WW_dom"/>
</dbReference>
<dbReference type="AlphaFoldDB" id="A0A9P1A1M7"/>
<dbReference type="PANTHER" id="PTHR14791">
    <property type="entry name" value="BOMB/KIRA PROTEINS"/>
    <property type="match status" value="1"/>
</dbReference>
<dbReference type="InterPro" id="IPR051105">
    <property type="entry name" value="WWC/KIBRA_Hippo_Reg"/>
</dbReference>
<feature type="region of interest" description="Disordered" evidence="3">
    <location>
        <begin position="86"/>
        <end position="108"/>
    </location>
</feature>
<comment type="subcellular location">
    <subcellularLocation>
        <location evidence="1">Cytoplasm</location>
    </subcellularLocation>
</comment>
<dbReference type="EMBL" id="CAMAPE010000077">
    <property type="protein sequence ID" value="CAH9118455.1"/>
    <property type="molecule type" value="Genomic_DNA"/>
</dbReference>
<evidence type="ECO:0000313" key="6">
    <source>
        <dbReference type="Proteomes" id="UP001152484"/>
    </source>
</evidence>
<organism evidence="5 6">
    <name type="scientific">Cuscuta europaea</name>
    <name type="common">European dodder</name>
    <dbReference type="NCBI Taxonomy" id="41803"/>
    <lineage>
        <taxon>Eukaryota</taxon>
        <taxon>Viridiplantae</taxon>
        <taxon>Streptophyta</taxon>
        <taxon>Embryophyta</taxon>
        <taxon>Tracheophyta</taxon>
        <taxon>Spermatophyta</taxon>
        <taxon>Magnoliopsida</taxon>
        <taxon>eudicotyledons</taxon>
        <taxon>Gunneridae</taxon>
        <taxon>Pentapetalae</taxon>
        <taxon>asterids</taxon>
        <taxon>lamiids</taxon>
        <taxon>Solanales</taxon>
        <taxon>Convolvulaceae</taxon>
        <taxon>Cuscuteae</taxon>
        <taxon>Cuscuta</taxon>
        <taxon>Cuscuta subgen. Cuscuta</taxon>
    </lineage>
</organism>
<dbReference type="OrthoDB" id="1424894at2759"/>
<evidence type="ECO:0000259" key="4">
    <source>
        <dbReference type="PROSITE" id="PS50020"/>
    </source>
</evidence>
<comment type="caution">
    <text evidence="5">The sequence shown here is derived from an EMBL/GenBank/DDBJ whole genome shotgun (WGS) entry which is preliminary data.</text>
</comment>
<dbReference type="SMART" id="SM00456">
    <property type="entry name" value="WW"/>
    <property type="match status" value="1"/>
</dbReference>
<evidence type="ECO:0000256" key="1">
    <source>
        <dbReference type="ARBA" id="ARBA00004496"/>
    </source>
</evidence>
<protein>
    <recommendedName>
        <fullName evidence="4">WW domain-containing protein</fullName>
    </recommendedName>
</protein>
<dbReference type="PANTHER" id="PTHR14791:SF42">
    <property type="entry name" value="F16L1.2 PROTEIN"/>
    <property type="match status" value="1"/>
</dbReference>
<accession>A0A9P1A1M7</accession>
<dbReference type="Pfam" id="PF00397">
    <property type="entry name" value="WW"/>
    <property type="match status" value="1"/>
</dbReference>
<dbReference type="CDD" id="cd00201">
    <property type="entry name" value="WW"/>
    <property type="match status" value="1"/>
</dbReference>
<dbReference type="GO" id="GO:0005737">
    <property type="term" value="C:cytoplasm"/>
    <property type="evidence" value="ECO:0007669"/>
    <property type="project" value="UniProtKB-SubCell"/>
</dbReference>